<dbReference type="SUPFAM" id="SSF56281">
    <property type="entry name" value="Metallo-hydrolase/oxidoreductase"/>
    <property type="match status" value="1"/>
</dbReference>
<protein>
    <submittedName>
        <fullName evidence="2">MBL fold metallo-hydrolase</fullName>
    </submittedName>
</protein>
<dbReference type="PANTHER" id="PTHR23131">
    <property type="entry name" value="ENDORIBONUCLEASE LACTB2"/>
    <property type="match status" value="1"/>
</dbReference>
<comment type="caution">
    <text evidence="2">The sequence shown here is derived from an EMBL/GenBank/DDBJ whole genome shotgun (WGS) entry which is preliminary data.</text>
</comment>
<evidence type="ECO:0000259" key="1">
    <source>
        <dbReference type="SMART" id="SM00849"/>
    </source>
</evidence>
<dbReference type="Proteomes" id="UP000769780">
    <property type="component" value="Unassembled WGS sequence"/>
</dbReference>
<keyword evidence="3" id="KW-1185">Reference proteome</keyword>
<dbReference type="RefSeq" id="WP_221872696.1">
    <property type="nucleotide sequence ID" value="NZ_JACWFH010000008.1"/>
</dbReference>
<evidence type="ECO:0000313" key="2">
    <source>
        <dbReference type="EMBL" id="MBY0096657.1"/>
    </source>
</evidence>
<accession>A0ABS7K316</accession>
<evidence type="ECO:0000313" key="3">
    <source>
        <dbReference type="Proteomes" id="UP000769780"/>
    </source>
</evidence>
<dbReference type="InterPro" id="IPR036866">
    <property type="entry name" value="RibonucZ/Hydroxyglut_hydro"/>
</dbReference>
<organism evidence="2 3">
    <name type="scientific">Mesobacillus maritimus</name>
    <dbReference type="NCBI Taxonomy" id="1643336"/>
    <lineage>
        <taxon>Bacteria</taxon>
        <taxon>Bacillati</taxon>
        <taxon>Bacillota</taxon>
        <taxon>Bacilli</taxon>
        <taxon>Bacillales</taxon>
        <taxon>Bacillaceae</taxon>
        <taxon>Mesobacillus</taxon>
    </lineage>
</organism>
<dbReference type="InterPro" id="IPR050662">
    <property type="entry name" value="Sec-metab_biosynth-thioest"/>
</dbReference>
<name>A0ABS7K316_9BACI</name>
<feature type="domain" description="Metallo-beta-lactamase" evidence="1">
    <location>
        <begin position="23"/>
        <end position="236"/>
    </location>
</feature>
<gene>
    <name evidence="2" type="ORF">H0185_07535</name>
</gene>
<dbReference type="EMBL" id="JACWFH010000008">
    <property type="protein sequence ID" value="MBY0096657.1"/>
    <property type="molecule type" value="Genomic_DNA"/>
</dbReference>
<dbReference type="InterPro" id="IPR001279">
    <property type="entry name" value="Metallo-B-lactamas"/>
</dbReference>
<dbReference type="SMART" id="SM00849">
    <property type="entry name" value="Lactamase_B"/>
    <property type="match status" value="1"/>
</dbReference>
<dbReference type="PANTHER" id="PTHR23131:SF4">
    <property type="entry name" value="METALLO-BETA-LACTAMASE SUPERFAMILY POTEIN"/>
    <property type="match status" value="1"/>
</dbReference>
<sequence length="327" mass="37878">MDHYSKDGCDVYPIIVPAQNLKTINFFLVKHENGLSLIDAGLDDETCWNALQLELEKNDLRLEDITEIILTHHHFDHVGLVNRIVSLHPIPVFASPLSVPRLKRDPQFLENRISFYDNVYKEMGCGELGDKQIQYLRKSIKKNKHQAIQTDIKEIKNPHFLHYNVLEIPGHAPDHIAFWDKKRNWLFSGDLLLEHISSNAFIEPDENGNRLYSLVQQRDSLIQCSSLQAAIVFSGHGDMIENPNDLIAKRLERIEDKAHRFLKLIQNGIATVNDLAETYYKKTYYEQFPLVVSEVVSHLDYLEIQKKVNKDFINGVWHYSLPSNIKV</sequence>
<proteinExistence type="predicted"/>
<reference evidence="2 3" key="1">
    <citation type="submission" date="2020-07" db="EMBL/GenBank/DDBJ databases">
        <title>Fungal Genomes of the International Space Station.</title>
        <authorList>
            <person name="Seuylemezian A."/>
            <person name="Singh N.K."/>
            <person name="Wood J."/>
            <person name="Venkateswaran K."/>
        </authorList>
    </citation>
    <scope>NUCLEOTIDE SEQUENCE [LARGE SCALE GENOMIC DNA]</scope>
    <source>
        <strain evidence="2 3">PL-B2</strain>
    </source>
</reference>
<dbReference type="Pfam" id="PF00753">
    <property type="entry name" value="Lactamase_B"/>
    <property type="match status" value="1"/>
</dbReference>
<dbReference type="Gene3D" id="3.60.15.10">
    <property type="entry name" value="Ribonuclease Z/Hydroxyacylglutathione hydrolase-like"/>
    <property type="match status" value="1"/>
</dbReference>